<sequence length="101" mass="11286">MGREQKAANKKTTDAIFATVWQSARWETGQGQAVPITRWPRMQLNYSAVYSRRVPAPGSGMRTLDLPRTAAWKVSACLRLSGQVSALFDLHAPLGTRWAWV</sequence>
<accession>A0AAE0YX49</accession>
<dbReference type="AlphaFoldDB" id="A0AAE0YX49"/>
<comment type="caution">
    <text evidence="1">The sequence shown here is derived from an EMBL/GenBank/DDBJ whole genome shotgun (WGS) entry which is preliminary data.</text>
</comment>
<evidence type="ECO:0000313" key="1">
    <source>
        <dbReference type="EMBL" id="KAK3758720.1"/>
    </source>
</evidence>
<keyword evidence="2" id="KW-1185">Reference proteome</keyword>
<dbReference type="EMBL" id="JAWDGP010005229">
    <property type="protein sequence ID" value="KAK3758720.1"/>
    <property type="molecule type" value="Genomic_DNA"/>
</dbReference>
<dbReference type="Proteomes" id="UP001283361">
    <property type="component" value="Unassembled WGS sequence"/>
</dbReference>
<organism evidence="1 2">
    <name type="scientific">Elysia crispata</name>
    <name type="common">lettuce slug</name>
    <dbReference type="NCBI Taxonomy" id="231223"/>
    <lineage>
        <taxon>Eukaryota</taxon>
        <taxon>Metazoa</taxon>
        <taxon>Spiralia</taxon>
        <taxon>Lophotrochozoa</taxon>
        <taxon>Mollusca</taxon>
        <taxon>Gastropoda</taxon>
        <taxon>Heterobranchia</taxon>
        <taxon>Euthyneura</taxon>
        <taxon>Panpulmonata</taxon>
        <taxon>Sacoglossa</taxon>
        <taxon>Placobranchoidea</taxon>
        <taxon>Plakobranchidae</taxon>
        <taxon>Elysia</taxon>
    </lineage>
</organism>
<name>A0AAE0YX49_9GAST</name>
<protein>
    <submittedName>
        <fullName evidence="1">Uncharacterized protein</fullName>
    </submittedName>
</protein>
<evidence type="ECO:0000313" key="2">
    <source>
        <dbReference type="Proteomes" id="UP001283361"/>
    </source>
</evidence>
<gene>
    <name evidence="1" type="ORF">RRG08_017776</name>
</gene>
<proteinExistence type="predicted"/>
<reference evidence="1" key="1">
    <citation type="journal article" date="2023" name="G3 (Bethesda)">
        <title>A reference genome for the long-term kleptoplast-retaining sea slug Elysia crispata morphotype clarki.</title>
        <authorList>
            <person name="Eastman K.E."/>
            <person name="Pendleton A.L."/>
            <person name="Shaikh M.A."/>
            <person name="Suttiyut T."/>
            <person name="Ogas R."/>
            <person name="Tomko P."/>
            <person name="Gavelis G."/>
            <person name="Widhalm J.R."/>
            <person name="Wisecaver J.H."/>
        </authorList>
    </citation>
    <scope>NUCLEOTIDE SEQUENCE</scope>
    <source>
        <strain evidence="1">ECLA1</strain>
    </source>
</reference>